<evidence type="ECO:0000256" key="3">
    <source>
        <dbReference type="ARBA" id="ARBA00022801"/>
    </source>
</evidence>
<evidence type="ECO:0000313" key="6">
    <source>
        <dbReference type="Proteomes" id="UP000000557"/>
    </source>
</evidence>
<dbReference type="Gene3D" id="2.130.10.130">
    <property type="entry name" value="Integrin alpha, N-terminal"/>
    <property type="match status" value="3"/>
</dbReference>
<evidence type="ECO:0000256" key="2">
    <source>
        <dbReference type="ARBA" id="ARBA00022737"/>
    </source>
</evidence>
<evidence type="ECO:0000256" key="4">
    <source>
        <dbReference type="ARBA" id="ARBA00023180"/>
    </source>
</evidence>
<protein>
    <submittedName>
        <fullName evidence="5">Glr0984 protein</fullName>
    </submittedName>
</protein>
<dbReference type="SMART" id="SM00191">
    <property type="entry name" value="Int_alpha"/>
    <property type="match status" value="7"/>
</dbReference>
<dbReference type="PRINTS" id="PR01185">
    <property type="entry name" value="INTEGRINA"/>
</dbReference>
<dbReference type="GO" id="GO:0016787">
    <property type="term" value="F:hydrolase activity"/>
    <property type="evidence" value="ECO:0007669"/>
    <property type="project" value="UniProtKB-KW"/>
</dbReference>
<keyword evidence="4" id="KW-0325">Glycoprotein</keyword>
<dbReference type="InParanoid" id="Q7NLY5"/>
<dbReference type="InterPro" id="IPR013519">
    <property type="entry name" value="Int_alpha_beta-p"/>
</dbReference>
<dbReference type="InterPro" id="IPR028994">
    <property type="entry name" value="Integrin_alpha_N"/>
</dbReference>
<dbReference type="SUPFAM" id="SSF69318">
    <property type="entry name" value="Integrin alpha N-terminal domain"/>
    <property type="match status" value="2"/>
</dbReference>
<dbReference type="PATRIC" id="fig|251221.4.peg.1005"/>
<reference evidence="5 6" key="2">
    <citation type="journal article" date="2003" name="DNA Res.">
        <title>Complete genome structure of Gloeobacter violaceus PCC 7421, a cyanobacterium that lacks thylakoids (supplement).</title>
        <authorList>
            <person name="Nakamura Y."/>
            <person name="Kaneko T."/>
            <person name="Sato S."/>
            <person name="Mimuro M."/>
            <person name="Miyashita H."/>
            <person name="Tsuchiya T."/>
            <person name="Sasamoto S."/>
            <person name="Watanabe A."/>
            <person name="Kawashima K."/>
            <person name="Kishida Y."/>
            <person name="Kiyokawa C."/>
            <person name="Kohara M."/>
            <person name="Matsumoto M."/>
            <person name="Matsuno A."/>
            <person name="Nakazaki N."/>
            <person name="Shimpo S."/>
            <person name="Takeuchi C."/>
            <person name="Yamada M."/>
            <person name="Tabata S."/>
        </authorList>
    </citation>
    <scope>NUCLEOTIDE SEQUENCE [LARGE SCALE GENOMIC DNA]</scope>
    <source>
        <strain evidence="6">ATCC 29082 / PCC 7421</strain>
    </source>
</reference>
<keyword evidence="6" id="KW-1185">Reference proteome</keyword>
<gene>
    <name evidence="5" type="ordered locus">glr0984</name>
</gene>
<keyword evidence="2" id="KW-0677">Repeat</keyword>
<dbReference type="InterPro" id="IPR000413">
    <property type="entry name" value="Integrin_alpha"/>
</dbReference>
<dbReference type="STRING" id="251221.gene:10758462"/>
<dbReference type="EMBL" id="BA000045">
    <property type="protein sequence ID" value="BAC88925.1"/>
    <property type="molecule type" value="Genomic_DNA"/>
</dbReference>
<dbReference type="AlphaFoldDB" id="Q7NLY5"/>
<dbReference type="EnsemblBacteria" id="BAC88925">
    <property type="protein sequence ID" value="BAC88925"/>
    <property type="gene ID" value="BAC88925"/>
</dbReference>
<dbReference type="InterPro" id="IPR013517">
    <property type="entry name" value="FG-GAP"/>
</dbReference>
<dbReference type="Proteomes" id="UP000000557">
    <property type="component" value="Chromosome"/>
</dbReference>
<dbReference type="GO" id="GO:0008305">
    <property type="term" value="C:integrin complex"/>
    <property type="evidence" value="ECO:0007669"/>
    <property type="project" value="InterPro"/>
</dbReference>
<dbReference type="PANTHER" id="PTHR23221:SF7">
    <property type="entry name" value="PHOSPHATIDYLINOSITOL-GLYCAN-SPECIFIC PHOSPHOLIPASE D"/>
    <property type="match status" value="1"/>
</dbReference>
<evidence type="ECO:0000313" key="5">
    <source>
        <dbReference type="EMBL" id="BAC88925.1"/>
    </source>
</evidence>
<organism evidence="5 6">
    <name type="scientific">Gloeobacter violaceus (strain ATCC 29082 / PCC 7421)</name>
    <dbReference type="NCBI Taxonomy" id="251221"/>
    <lineage>
        <taxon>Bacteria</taxon>
        <taxon>Bacillati</taxon>
        <taxon>Cyanobacteriota</taxon>
        <taxon>Cyanophyceae</taxon>
        <taxon>Gloeobacterales</taxon>
        <taxon>Gloeobacteraceae</taxon>
        <taxon>Gloeobacter</taxon>
    </lineage>
</organism>
<accession>Q7NLY5</accession>
<proteinExistence type="predicted"/>
<dbReference type="PROSITE" id="PS51470">
    <property type="entry name" value="FG_GAP"/>
    <property type="match status" value="5"/>
</dbReference>
<dbReference type="KEGG" id="gvi:glr0984"/>
<sequence length="556" mass="57027">METTVLSLWTRDRKVPRCAPRRWRGWLSFSLGVWWCVVSLAPVGAQALLRAVETPVGGGLGFVINGSNNYDRSGTSVSGAGDVNGDGLDDVIVGASSASPDGRYAAGRSYVVFGKRGGQPAELSTLENGTSRDGFVINGSNNYDGSGYSVDGAGDVNGDGLDDVIVGAPGADPDSRYAAGRSYVVFGKRGGQPVELATLESGTSRNGFVINGSNDYDSAGIAVSGVGDVNGDGLDDVIVGAPGADPDSRYAAGRSYVVFGKRGGQPVELATLESGTSRNGFVINGSIENFLSGVAVSGAGDVNGDGLDDLIVGTDPDGRYNTEHSYVVFGKRNGRPVELSALESGNSRTGFVINGIYFAESGESVGGAGDVNGDGLDDVIVGAPVATPPDGYFSGQSYVVFGKRNSQPVELTDIGRGTGRDGFVINGSNDYDSAGRSVGGAGDVNGDGLDDVLVYAPFAYPYGRSYVVFGKRSTQPVELSTLESGTGRDGFVINGSNNSFSGAEDVNGDGLDDVIVGVSSASPDGRYAAGRSYVVFGKRNSQPVELADLEAAGQLP</sequence>
<dbReference type="PhylomeDB" id="Q7NLY5"/>
<evidence type="ECO:0000256" key="1">
    <source>
        <dbReference type="ARBA" id="ARBA00022729"/>
    </source>
</evidence>
<dbReference type="HOGENOM" id="CLU_012554_1_0_3"/>
<keyword evidence="1" id="KW-0732">Signal</keyword>
<dbReference type="Pfam" id="PF01839">
    <property type="entry name" value="FG-GAP"/>
    <property type="match status" value="7"/>
</dbReference>
<dbReference type="PANTHER" id="PTHR23221">
    <property type="entry name" value="GLYCOSYLPHOSPHATIDYLINOSITOL PHOSPHOLIPASE D"/>
    <property type="match status" value="1"/>
</dbReference>
<name>Q7NLY5_GLOVI</name>
<keyword evidence="3" id="KW-0378">Hydrolase</keyword>
<dbReference type="eggNOG" id="COG2931">
    <property type="taxonomic scope" value="Bacteria"/>
</dbReference>
<dbReference type="OrthoDB" id="462884at2"/>
<dbReference type="GO" id="GO:0007155">
    <property type="term" value="P:cell adhesion"/>
    <property type="evidence" value="ECO:0007669"/>
    <property type="project" value="InterPro"/>
</dbReference>
<reference evidence="5 6" key="1">
    <citation type="journal article" date="2003" name="DNA Res.">
        <title>Complete genome structure of Gloeobacter violaceus PCC 7421, a cyanobacterium that lacks thylakoids.</title>
        <authorList>
            <person name="Nakamura Y."/>
            <person name="Kaneko T."/>
            <person name="Sato S."/>
            <person name="Mimuro M."/>
            <person name="Miyashita H."/>
            <person name="Tsuchiya T."/>
            <person name="Sasamoto S."/>
            <person name="Watanabe A."/>
            <person name="Kawashima K."/>
            <person name="Kishida Y."/>
            <person name="Kiyokawa C."/>
            <person name="Kohara M."/>
            <person name="Matsumoto M."/>
            <person name="Matsuno A."/>
            <person name="Nakazaki N."/>
            <person name="Shimpo S."/>
            <person name="Takeuchi C."/>
            <person name="Yamada M."/>
            <person name="Tabata S."/>
        </authorList>
    </citation>
    <scope>NUCLEOTIDE SEQUENCE [LARGE SCALE GENOMIC DNA]</scope>
    <source>
        <strain evidence="6">ATCC 29082 / PCC 7421</strain>
    </source>
</reference>